<dbReference type="Pfam" id="PF01797">
    <property type="entry name" value="Y1_Tnp"/>
    <property type="match status" value="1"/>
</dbReference>
<dbReference type="GO" id="GO:0006313">
    <property type="term" value="P:DNA transposition"/>
    <property type="evidence" value="ECO:0007669"/>
    <property type="project" value="InterPro"/>
</dbReference>
<dbReference type="EMBL" id="AP019774">
    <property type="protein sequence ID" value="BCD69781.1"/>
    <property type="molecule type" value="Genomic_DNA"/>
</dbReference>
<evidence type="ECO:0000313" key="4">
    <source>
        <dbReference type="EMBL" id="BCD69781.1"/>
    </source>
</evidence>
<protein>
    <recommendedName>
        <fullName evidence="1">Transposase IS200-like domain-containing protein</fullName>
    </recommendedName>
</protein>
<dbReference type="Gene3D" id="3.30.70.1290">
    <property type="entry name" value="Transposase IS200-like"/>
    <property type="match status" value="1"/>
</dbReference>
<keyword evidence="7" id="KW-1185">Reference proteome</keyword>
<dbReference type="InterPro" id="IPR002686">
    <property type="entry name" value="Transposase_17"/>
</dbReference>
<dbReference type="EMBL" id="AP023036">
    <property type="protein sequence ID" value="BCD45986.1"/>
    <property type="molecule type" value="Genomic_DNA"/>
</dbReference>
<dbReference type="InterPro" id="IPR036515">
    <property type="entry name" value="Transposase_17_sf"/>
</dbReference>
<dbReference type="STRING" id="104628.GCA_001653055_00702"/>
<name>A0A510HA91_9HELI</name>
<reference evidence="2 7" key="2">
    <citation type="submission" date="2020-04" db="EMBL/GenBank/DDBJ databases">
        <title>Genomic analysis of gastric non-Helicobacter pylori Helicobacters isolated in Japan.</title>
        <authorList>
            <person name="Suzuki M."/>
            <person name="Rimbara E."/>
        </authorList>
    </citation>
    <scope>NUCLEOTIDE SEQUENCE [LARGE SCALE GENOMIC DNA]</scope>
    <source>
        <strain evidence="2 7">NHP19-0020</strain>
    </source>
</reference>
<reference evidence="4 6" key="1">
    <citation type="submission" date="2019-06" db="EMBL/GenBank/DDBJ databases">
        <title>Complete genome sequence of Helicobacter suis SNTW101c.</title>
        <authorList>
            <person name="Rimbara E."/>
            <person name="Suzuki M."/>
            <person name="Matsui H."/>
            <person name="Nakamura M."/>
            <person name="Mori S."/>
            <person name="Shibayama K."/>
        </authorList>
    </citation>
    <scope>NUCLEOTIDE SEQUENCE [LARGE SCALE GENOMIC DNA]</scope>
    <source>
        <strain evidence="4 6">SNTW101c</strain>
    </source>
</reference>
<dbReference type="GO" id="GO:0003677">
    <property type="term" value="F:DNA binding"/>
    <property type="evidence" value="ECO:0007669"/>
    <property type="project" value="InterPro"/>
</dbReference>
<sequence length="52" mass="5955">MVIQAKVLVDQVEVRLKQIILEVAQELEVEILEMETDKDHIHILAEVDPSFG</sequence>
<dbReference type="SUPFAM" id="SSF143422">
    <property type="entry name" value="Transposase IS200-like"/>
    <property type="match status" value="1"/>
</dbReference>
<gene>
    <name evidence="2" type="ORF">NHP190020_10250</name>
    <name evidence="3" type="ORF">NHP190020_13100</name>
    <name evidence="4" type="ORF">SNTW_04260</name>
    <name evidence="5" type="ORF">SNTW_12550</name>
</gene>
<dbReference type="EMBL" id="AP019774">
    <property type="protein sequence ID" value="BCD70610.1"/>
    <property type="molecule type" value="Genomic_DNA"/>
</dbReference>
<dbReference type="EMBL" id="AP023036">
    <property type="protein sequence ID" value="BCD46271.1"/>
    <property type="molecule type" value="Genomic_DNA"/>
</dbReference>
<dbReference type="GO" id="GO:0004803">
    <property type="term" value="F:transposase activity"/>
    <property type="evidence" value="ECO:0007669"/>
    <property type="project" value="InterPro"/>
</dbReference>
<dbReference type="AlphaFoldDB" id="A0A510HA91"/>
<evidence type="ECO:0000313" key="6">
    <source>
        <dbReference type="Proteomes" id="UP000317935"/>
    </source>
</evidence>
<accession>A0A510HA91</accession>
<proteinExistence type="predicted"/>
<organism evidence="4 6">
    <name type="scientific">Helicobacter suis</name>
    <dbReference type="NCBI Taxonomy" id="104628"/>
    <lineage>
        <taxon>Bacteria</taxon>
        <taxon>Pseudomonadati</taxon>
        <taxon>Campylobacterota</taxon>
        <taxon>Epsilonproteobacteria</taxon>
        <taxon>Campylobacterales</taxon>
        <taxon>Helicobacteraceae</taxon>
        <taxon>Helicobacter</taxon>
    </lineage>
</organism>
<evidence type="ECO:0000313" key="3">
    <source>
        <dbReference type="EMBL" id="BCD46271.1"/>
    </source>
</evidence>
<dbReference type="Proteomes" id="UP000509742">
    <property type="component" value="Chromosome"/>
</dbReference>
<dbReference type="Proteomes" id="UP000317935">
    <property type="component" value="Chromosome"/>
</dbReference>
<evidence type="ECO:0000313" key="2">
    <source>
        <dbReference type="EMBL" id="BCD45986.1"/>
    </source>
</evidence>
<evidence type="ECO:0000259" key="1">
    <source>
        <dbReference type="Pfam" id="PF01797"/>
    </source>
</evidence>
<evidence type="ECO:0000313" key="7">
    <source>
        <dbReference type="Proteomes" id="UP000509742"/>
    </source>
</evidence>
<feature type="domain" description="Transposase IS200-like" evidence="1">
    <location>
        <begin position="5"/>
        <end position="50"/>
    </location>
</feature>
<evidence type="ECO:0000313" key="5">
    <source>
        <dbReference type="EMBL" id="BCD70610.1"/>
    </source>
</evidence>